<gene>
    <name evidence="1" type="ORF">NF685_12260</name>
</gene>
<dbReference type="RefSeq" id="WP_252849830.1">
    <property type="nucleotide sequence ID" value="NZ_BAPW01000002.1"/>
</dbReference>
<dbReference type="Proteomes" id="UP001523401">
    <property type="component" value="Unassembled WGS sequence"/>
</dbReference>
<reference evidence="1 2" key="1">
    <citation type="submission" date="2022-06" db="EMBL/GenBank/DDBJ databases">
        <title>Whole-genome of Asaia lannensis strain LMG 27011T.</title>
        <authorList>
            <person name="Sombolestani A."/>
        </authorList>
    </citation>
    <scope>NUCLEOTIDE SEQUENCE [LARGE SCALE GENOMIC DNA]</scope>
    <source>
        <strain evidence="1 2">NBRC 102526</strain>
    </source>
</reference>
<sequence length="195" mass="21675">MQAIQEKVDFSFAKVARKLGRKARHYRLVDPLSPLSMPCGMSCLCVDLDHGFRLRRPRGWAQAMAYGISDAALRTGDLFEQDDCFYFVAQTEPLRPALLVCCNRLVSVTGMRGAEGLYVARCPASLRLTGKGDDRRSGMPGAVRSGSYMLHLPLLPGFCLMPYMQVTDEIGARYLIDAVERSECGFRAVLSMQQV</sequence>
<comment type="caution">
    <text evidence="1">The sequence shown here is derived from an EMBL/GenBank/DDBJ whole genome shotgun (WGS) entry which is preliminary data.</text>
</comment>
<accession>A0ABT1CJ88</accession>
<organism evidence="1 2">
    <name type="scientific">Asaia lannensis NBRC 102526</name>
    <dbReference type="NCBI Taxonomy" id="1307926"/>
    <lineage>
        <taxon>Bacteria</taxon>
        <taxon>Pseudomonadati</taxon>
        <taxon>Pseudomonadota</taxon>
        <taxon>Alphaproteobacteria</taxon>
        <taxon>Acetobacterales</taxon>
        <taxon>Acetobacteraceae</taxon>
        <taxon>Asaia</taxon>
    </lineage>
</organism>
<keyword evidence="2" id="KW-1185">Reference proteome</keyword>
<protein>
    <submittedName>
        <fullName evidence="1">Uncharacterized protein</fullName>
    </submittedName>
</protein>
<evidence type="ECO:0000313" key="1">
    <source>
        <dbReference type="EMBL" id="MCO6160806.1"/>
    </source>
</evidence>
<proteinExistence type="predicted"/>
<dbReference type="EMBL" id="JAMXQU010000010">
    <property type="protein sequence ID" value="MCO6160806.1"/>
    <property type="molecule type" value="Genomic_DNA"/>
</dbReference>
<evidence type="ECO:0000313" key="2">
    <source>
        <dbReference type="Proteomes" id="UP001523401"/>
    </source>
</evidence>
<name>A0ABT1CJ88_9PROT</name>